<evidence type="ECO:0000313" key="2">
    <source>
        <dbReference type="EMBL" id="VFK45665.1"/>
    </source>
</evidence>
<dbReference type="AlphaFoldDB" id="A0A450YVY7"/>
<evidence type="ECO:0000313" key="1">
    <source>
        <dbReference type="EMBL" id="VFK40593.1"/>
    </source>
</evidence>
<reference evidence="2" key="1">
    <citation type="submission" date="2019-02" db="EMBL/GenBank/DDBJ databases">
        <authorList>
            <person name="Gruber-Vodicka R. H."/>
            <person name="Seah K. B. B."/>
        </authorList>
    </citation>
    <scope>NUCLEOTIDE SEQUENCE</scope>
    <source>
        <strain evidence="3">BECK_S127</strain>
        <strain evidence="2">BECK_S1320</strain>
        <strain evidence="1">BECK_S1321</strain>
    </source>
</reference>
<accession>A0A450YVY7</accession>
<sequence length="53" mass="6320">MKKEYHLERFARRINGPWSYSWFHEMSQKIELSSIGCTITLDAVYKKVIFPSP</sequence>
<organism evidence="2">
    <name type="scientific">Candidatus Kentrum sp. SD</name>
    <dbReference type="NCBI Taxonomy" id="2126332"/>
    <lineage>
        <taxon>Bacteria</taxon>
        <taxon>Pseudomonadati</taxon>
        <taxon>Pseudomonadota</taxon>
        <taxon>Gammaproteobacteria</taxon>
        <taxon>Candidatus Kentrum</taxon>
    </lineage>
</organism>
<evidence type="ECO:0000313" key="3">
    <source>
        <dbReference type="EMBL" id="VFK79063.1"/>
    </source>
</evidence>
<proteinExistence type="predicted"/>
<name>A0A450YVY7_9GAMM</name>
<gene>
    <name evidence="3" type="ORF">BECKSD772D_GA0070982_103421</name>
    <name evidence="2" type="ORF">BECKSD772E_GA0070983_10588</name>
    <name evidence="1" type="ORF">BECKSD772F_GA0070984_10638</name>
</gene>
<dbReference type="EMBL" id="CAADHB010000034">
    <property type="protein sequence ID" value="VFK79063.1"/>
    <property type="molecule type" value="Genomic_DNA"/>
</dbReference>
<protein>
    <submittedName>
        <fullName evidence="2">Uncharacterized protein</fullName>
    </submittedName>
</protein>
<dbReference type="EMBL" id="CAADFR010000063">
    <property type="protein sequence ID" value="VFK40593.1"/>
    <property type="molecule type" value="Genomic_DNA"/>
</dbReference>
<dbReference type="EMBL" id="CAADFU010000058">
    <property type="protein sequence ID" value="VFK45665.1"/>
    <property type="molecule type" value="Genomic_DNA"/>
</dbReference>